<protein>
    <recommendedName>
        <fullName evidence="3">VOC domain-containing protein</fullName>
    </recommendedName>
</protein>
<dbReference type="EMBL" id="MFKF01000377">
    <property type="protein sequence ID" value="OGG45427.1"/>
    <property type="molecule type" value="Genomic_DNA"/>
</dbReference>
<comment type="caution">
    <text evidence="1">The sequence shown here is derived from an EMBL/GenBank/DDBJ whole genome shotgun (WGS) entry which is preliminary data.</text>
</comment>
<dbReference type="SUPFAM" id="SSF54593">
    <property type="entry name" value="Glyoxalase/Bleomycin resistance protein/Dihydroxybiphenyl dioxygenase"/>
    <property type="match status" value="1"/>
</dbReference>
<dbReference type="AlphaFoldDB" id="A0A1F6C914"/>
<dbReference type="Proteomes" id="UP000178606">
    <property type="component" value="Unassembled WGS sequence"/>
</dbReference>
<accession>A0A1F6C914</accession>
<evidence type="ECO:0008006" key="3">
    <source>
        <dbReference type="Google" id="ProtNLM"/>
    </source>
</evidence>
<name>A0A1F6C914_HANXR</name>
<sequence length="149" mass="17435">MYILKPVYPAFYKFLEGDEMKTFDHIGIVTPEPHEGESWVEFSQVWVTNPRLHPQRIEYIRPKTMPQVDPSNVGLWKLWRLPHVAYRVDDLNAALEGEEIVFGPFEPGDFARVAFIHKDGIVVEYLEYTRLDTWFGQSTPWRPAGPYNP</sequence>
<organism evidence="1 2">
    <name type="scientific">Handelsmanbacteria sp. (strain RIFCSPLOWO2_12_FULL_64_10)</name>
    <dbReference type="NCBI Taxonomy" id="1817868"/>
    <lineage>
        <taxon>Bacteria</taxon>
        <taxon>Candidatus Handelsmaniibacteriota</taxon>
    </lineage>
</organism>
<evidence type="ECO:0000313" key="1">
    <source>
        <dbReference type="EMBL" id="OGG45427.1"/>
    </source>
</evidence>
<dbReference type="InterPro" id="IPR029068">
    <property type="entry name" value="Glyas_Bleomycin-R_OHBP_Dase"/>
</dbReference>
<evidence type="ECO:0000313" key="2">
    <source>
        <dbReference type="Proteomes" id="UP000178606"/>
    </source>
</evidence>
<reference evidence="1 2" key="1">
    <citation type="journal article" date="2016" name="Nat. Commun.">
        <title>Thousands of microbial genomes shed light on interconnected biogeochemical processes in an aquifer system.</title>
        <authorList>
            <person name="Anantharaman K."/>
            <person name="Brown C.T."/>
            <person name="Hug L.A."/>
            <person name="Sharon I."/>
            <person name="Castelle C.J."/>
            <person name="Probst A.J."/>
            <person name="Thomas B.C."/>
            <person name="Singh A."/>
            <person name="Wilkins M.J."/>
            <person name="Karaoz U."/>
            <person name="Brodie E.L."/>
            <person name="Williams K.H."/>
            <person name="Hubbard S.S."/>
            <person name="Banfield J.F."/>
        </authorList>
    </citation>
    <scope>NUCLEOTIDE SEQUENCE [LARGE SCALE GENOMIC DNA]</scope>
    <source>
        <strain evidence="2">RIFCSPLOWO2_12_FULL_64_10</strain>
    </source>
</reference>
<gene>
    <name evidence="1" type="ORF">A3F84_06370</name>
</gene>
<proteinExistence type="predicted"/>